<gene>
    <name evidence="1" type="ORF">SI7747_09012278</name>
</gene>
<dbReference type="EMBL" id="CACRZD030000009">
    <property type="protein sequence ID" value="CAA6665889.1"/>
    <property type="molecule type" value="Genomic_DNA"/>
</dbReference>
<accession>A0A7I8J747</accession>
<dbReference type="EMBL" id="LR743596">
    <property type="protein sequence ID" value="CAA2626583.1"/>
    <property type="molecule type" value="Genomic_DNA"/>
</dbReference>
<sequence>MSQGKSPHIGDDDSLEVFSISKSNFITFQDRIEKIFNDISDTLKQLFCKNVCIRESFMPSYRDHEIRCLQKVTHVESSSYTYWSFGSTSSMSRFEEDNFQDFNEDWLTISVSDYVEKIYHLSSQIDLIKSESYMISRFKGGLR</sequence>
<dbReference type="Proteomes" id="UP001189122">
    <property type="component" value="Unassembled WGS sequence"/>
</dbReference>
<evidence type="ECO:0000313" key="1">
    <source>
        <dbReference type="EMBL" id="CAA2626583.1"/>
    </source>
</evidence>
<organism evidence="1">
    <name type="scientific">Spirodela intermedia</name>
    <name type="common">Intermediate duckweed</name>
    <dbReference type="NCBI Taxonomy" id="51605"/>
    <lineage>
        <taxon>Eukaryota</taxon>
        <taxon>Viridiplantae</taxon>
        <taxon>Streptophyta</taxon>
        <taxon>Embryophyta</taxon>
        <taxon>Tracheophyta</taxon>
        <taxon>Spermatophyta</taxon>
        <taxon>Magnoliopsida</taxon>
        <taxon>Liliopsida</taxon>
        <taxon>Araceae</taxon>
        <taxon>Lemnoideae</taxon>
        <taxon>Spirodela</taxon>
    </lineage>
</organism>
<dbReference type="AlphaFoldDB" id="A0A7I8J747"/>
<reference evidence="1 2" key="1">
    <citation type="submission" date="2019-12" db="EMBL/GenBank/DDBJ databases">
        <authorList>
            <person name="Scholz U."/>
            <person name="Mascher M."/>
            <person name="Fiebig A."/>
        </authorList>
    </citation>
    <scope>NUCLEOTIDE SEQUENCE</scope>
</reference>
<name>A0A7I8J747_SPIIN</name>
<protein>
    <submittedName>
        <fullName evidence="1">Uncharacterized protein</fullName>
    </submittedName>
</protein>
<proteinExistence type="predicted"/>
<evidence type="ECO:0000313" key="2">
    <source>
        <dbReference type="Proteomes" id="UP001189122"/>
    </source>
</evidence>
<keyword evidence="2" id="KW-1185">Reference proteome</keyword>